<dbReference type="KEGG" id="acab:QRX50_04490"/>
<sequence>MGEVIGFHSFRSSFPAPPPGWHDAHAGALDEFDHLMIYVCRAAVPSDVDVEDPTYEAWDDWDVQALIDALGGQSRLDELLLDPATAPTLLARLPESLERHRQVVIDIDIYYALTKLGSMLGRVEAT</sequence>
<accession>A0A9Y2IK40</accession>
<protein>
    <submittedName>
        <fullName evidence="1">Uncharacterized protein</fullName>
    </submittedName>
</protein>
<dbReference type="RefSeq" id="WP_285970704.1">
    <property type="nucleotide sequence ID" value="NZ_CP127294.1"/>
</dbReference>
<reference evidence="1 2" key="1">
    <citation type="submission" date="2023-06" db="EMBL/GenBank/DDBJ databases">
        <authorList>
            <person name="Oyuntsetseg B."/>
            <person name="Kim S.B."/>
        </authorList>
    </citation>
    <scope>NUCLEOTIDE SEQUENCE [LARGE SCALE GENOMIC DNA]</scope>
    <source>
        <strain evidence="1 2">2-15</strain>
    </source>
</reference>
<dbReference type="EMBL" id="CP127294">
    <property type="protein sequence ID" value="WIX80058.1"/>
    <property type="molecule type" value="Genomic_DNA"/>
</dbReference>
<dbReference type="Proteomes" id="UP001236014">
    <property type="component" value="Chromosome"/>
</dbReference>
<evidence type="ECO:0000313" key="2">
    <source>
        <dbReference type="Proteomes" id="UP001236014"/>
    </source>
</evidence>
<keyword evidence="2" id="KW-1185">Reference proteome</keyword>
<evidence type="ECO:0000313" key="1">
    <source>
        <dbReference type="EMBL" id="WIX80058.1"/>
    </source>
</evidence>
<proteinExistence type="predicted"/>
<organism evidence="1 2">
    <name type="scientific">Amycolatopsis carbonis</name>
    <dbReference type="NCBI Taxonomy" id="715471"/>
    <lineage>
        <taxon>Bacteria</taxon>
        <taxon>Bacillati</taxon>
        <taxon>Actinomycetota</taxon>
        <taxon>Actinomycetes</taxon>
        <taxon>Pseudonocardiales</taxon>
        <taxon>Pseudonocardiaceae</taxon>
        <taxon>Amycolatopsis</taxon>
    </lineage>
</organism>
<name>A0A9Y2IK40_9PSEU</name>
<gene>
    <name evidence="1" type="ORF">QRX50_04490</name>
</gene>
<dbReference type="AlphaFoldDB" id="A0A9Y2IK40"/>